<feature type="transmembrane region" description="Helical" evidence="10">
    <location>
        <begin position="12"/>
        <end position="33"/>
    </location>
</feature>
<dbReference type="GO" id="GO:0043190">
    <property type="term" value="C:ATP-binding cassette (ABC) transporter complex"/>
    <property type="evidence" value="ECO:0007669"/>
    <property type="project" value="InterPro"/>
</dbReference>
<evidence type="ECO:0000256" key="10">
    <source>
        <dbReference type="SAM" id="Phobius"/>
    </source>
</evidence>
<evidence type="ECO:0000256" key="1">
    <source>
        <dbReference type="ARBA" id="ARBA00004651"/>
    </source>
</evidence>
<dbReference type="GO" id="GO:0015774">
    <property type="term" value="P:polysaccharide transport"/>
    <property type="evidence" value="ECO:0007669"/>
    <property type="project" value="UniProtKB-KW"/>
</dbReference>
<sequence length="159" mass="18470">MTFVDAMVARFVVNMMTQISVAYIVFFGILLMFDTRTSPDLPTIMLAFVMTGTFAFGIGAFNCFMFSILPIWQQVWSIFTRPLFILSGVLFIYDKVPEPYAWYLWFNPLVHVVGTMRSGFYFNYDAAYISHAYVFGVALSFMLVGLVFLRRYHKHLLNR</sequence>
<keyword evidence="6 10" id="KW-0812">Transmembrane</keyword>
<dbReference type="OrthoDB" id="8479094at2"/>
<evidence type="ECO:0000256" key="2">
    <source>
        <dbReference type="ARBA" id="ARBA00007783"/>
    </source>
</evidence>
<keyword evidence="7 10" id="KW-1133">Transmembrane helix</keyword>
<evidence type="ECO:0000256" key="3">
    <source>
        <dbReference type="ARBA" id="ARBA00022448"/>
    </source>
</evidence>
<feature type="transmembrane region" description="Helical" evidence="10">
    <location>
        <begin position="45"/>
        <end position="69"/>
    </location>
</feature>
<keyword evidence="9 10" id="KW-0472">Membrane</keyword>
<feature type="transmembrane region" description="Helical" evidence="10">
    <location>
        <begin position="75"/>
        <end position="93"/>
    </location>
</feature>
<comment type="caution">
    <text evidence="12">The sequence shown here is derived from an EMBL/GenBank/DDBJ whole genome shotgun (WGS) entry which is preliminary data.</text>
</comment>
<dbReference type="InterPro" id="IPR013525">
    <property type="entry name" value="ABC2_TM"/>
</dbReference>
<evidence type="ECO:0000256" key="5">
    <source>
        <dbReference type="ARBA" id="ARBA00022597"/>
    </source>
</evidence>
<evidence type="ECO:0000256" key="6">
    <source>
        <dbReference type="ARBA" id="ARBA00022692"/>
    </source>
</evidence>
<dbReference type="EMBL" id="QCYG01000002">
    <property type="protein sequence ID" value="PVA07748.1"/>
    <property type="molecule type" value="Genomic_DNA"/>
</dbReference>
<protein>
    <recommendedName>
        <fullName evidence="11">ABC-2 type transporter transmembrane domain-containing protein</fullName>
    </recommendedName>
</protein>
<feature type="domain" description="ABC-2 type transporter transmembrane" evidence="11">
    <location>
        <begin position="6"/>
        <end position="121"/>
    </location>
</feature>
<dbReference type="AlphaFoldDB" id="A0A2T7G040"/>
<accession>A0A2T7G040</accession>
<comment type="similarity">
    <text evidence="2">Belongs to the ABC-2 integral membrane protein family.</text>
</comment>
<keyword evidence="4" id="KW-1003">Cell membrane</keyword>
<keyword evidence="5" id="KW-0762">Sugar transport</keyword>
<organism evidence="12 13">
    <name type="scientific">Thalassorhabdomicrobium marinisediminis</name>
    <dbReference type="NCBI Taxonomy" id="2170577"/>
    <lineage>
        <taxon>Bacteria</taxon>
        <taxon>Pseudomonadati</taxon>
        <taxon>Pseudomonadota</taxon>
        <taxon>Alphaproteobacteria</taxon>
        <taxon>Rhodobacterales</taxon>
        <taxon>Paracoccaceae</taxon>
        <taxon>Thalassorhabdomicrobium</taxon>
    </lineage>
</organism>
<dbReference type="Pfam" id="PF01061">
    <property type="entry name" value="ABC2_membrane"/>
    <property type="match status" value="1"/>
</dbReference>
<feature type="transmembrane region" description="Helical" evidence="10">
    <location>
        <begin position="128"/>
        <end position="149"/>
    </location>
</feature>
<keyword evidence="8" id="KW-0625">Polysaccharide transport</keyword>
<evidence type="ECO:0000256" key="9">
    <source>
        <dbReference type="ARBA" id="ARBA00023136"/>
    </source>
</evidence>
<proteinExistence type="inferred from homology"/>
<dbReference type="InterPro" id="IPR000412">
    <property type="entry name" value="ABC_2_transport"/>
</dbReference>
<gene>
    <name evidence="12" type="ORF">DC363_03735</name>
</gene>
<name>A0A2T7G040_9RHOB</name>
<evidence type="ECO:0000313" key="13">
    <source>
        <dbReference type="Proteomes" id="UP000244817"/>
    </source>
</evidence>
<dbReference type="PRINTS" id="PR00164">
    <property type="entry name" value="ABC2TRNSPORT"/>
</dbReference>
<evidence type="ECO:0000256" key="8">
    <source>
        <dbReference type="ARBA" id="ARBA00023047"/>
    </source>
</evidence>
<dbReference type="GO" id="GO:0140359">
    <property type="term" value="F:ABC-type transporter activity"/>
    <property type="evidence" value="ECO:0007669"/>
    <property type="project" value="InterPro"/>
</dbReference>
<dbReference type="PANTHER" id="PTHR30413">
    <property type="entry name" value="INNER MEMBRANE TRANSPORT PERMEASE"/>
    <property type="match status" value="1"/>
</dbReference>
<keyword evidence="3" id="KW-0813">Transport</keyword>
<evidence type="ECO:0000256" key="4">
    <source>
        <dbReference type="ARBA" id="ARBA00022475"/>
    </source>
</evidence>
<evidence type="ECO:0000256" key="7">
    <source>
        <dbReference type="ARBA" id="ARBA00022989"/>
    </source>
</evidence>
<evidence type="ECO:0000259" key="11">
    <source>
        <dbReference type="Pfam" id="PF01061"/>
    </source>
</evidence>
<comment type="subcellular location">
    <subcellularLocation>
        <location evidence="1">Cell membrane</location>
        <topology evidence="1">Multi-pass membrane protein</topology>
    </subcellularLocation>
</comment>
<keyword evidence="13" id="KW-1185">Reference proteome</keyword>
<dbReference type="PANTHER" id="PTHR30413:SF10">
    <property type="entry name" value="CAPSULE POLYSACCHARIDE EXPORT INNER-MEMBRANE PROTEIN CTRC"/>
    <property type="match status" value="1"/>
</dbReference>
<reference evidence="12 13" key="1">
    <citation type="submission" date="2018-04" db="EMBL/GenBank/DDBJ databases">
        <title>Pelagivirga bohaiensis gen. nov., sp. nov., a bacterium isolated from the Bohai Sea.</title>
        <authorList>
            <person name="Ji X."/>
        </authorList>
    </citation>
    <scope>NUCLEOTIDE SEQUENCE [LARGE SCALE GENOMIC DNA]</scope>
    <source>
        <strain evidence="12 13">BH-SD16</strain>
    </source>
</reference>
<evidence type="ECO:0000313" key="12">
    <source>
        <dbReference type="EMBL" id="PVA07748.1"/>
    </source>
</evidence>
<dbReference type="GO" id="GO:0015920">
    <property type="term" value="P:lipopolysaccharide transport"/>
    <property type="evidence" value="ECO:0007669"/>
    <property type="project" value="TreeGrafter"/>
</dbReference>
<dbReference type="Proteomes" id="UP000244817">
    <property type="component" value="Unassembled WGS sequence"/>
</dbReference>